<evidence type="ECO:0000313" key="4">
    <source>
        <dbReference type="Proteomes" id="UP001499854"/>
    </source>
</evidence>
<protein>
    <submittedName>
        <fullName evidence="3">Glycosyl hydrolase</fullName>
    </submittedName>
</protein>
<dbReference type="CDD" id="cd15482">
    <property type="entry name" value="Sialidase_non-viral"/>
    <property type="match status" value="1"/>
</dbReference>
<accession>A0ABN2QTA9</accession>
<dbReference type="Gene3D" id="2.130.10.10">
    <property type="entry name" value="YVTN repeat-like/Quinoprotein amine dehydrogenase"/>
    <property type="match status" value="3"/>
</dbReference>
<name>A0ABN2QTA9_9ACTN</name>
<dbReference type="GO" id="GO:0016787">
    <property type="term" value="F:hydrolase activity"/>
    <property type="evidence" value="ECO:0007669"/>
    <property type="project" value="UniProtKB-KW"/>
</dbReference>
<dbReference type="InterPro" id="IPR015943">
    <property type="entry name" value="WD40/YVTN_repeat-like_dom_sf"/>
</dbReference>
<dbReference type="EMBL" id="BAAAQM010000004">
    <property type="protein sequence ID" value="GAA1957709.1"/>
    <property type="molecule type" value="Genomic_DNA"/>
</dbReference>
<comment type="caution">
    <text evidence="3">The sequence shown here is derived from an EMBL/GenBank/DDBJ whole genome shotgun (WGS) entry which is preliminary data.</text>
</comment>
<evidence type="ECO:0000259" key="2">
    <source>
        <dbReference type="Pfam" id="PF15902"/>
    </source>
</evidence>
<organism evidence="3 4">
    <name type="scientific">Catenulispora subtropica</name>
    <dbReference type="NCBI Taxonomy" id="450798"/>
    <lineage>
        <taxon>Bacteria</taxon>
        <taxon>Bacillati</taxon>
        <taxon>Actinomycetota</taxon>
        <taxon>Actinomycetes</taxon>
        <taxon>Catenulisporales</taxon>
        <taxon>Catenulisporaceae</taxon>
        <taxon>Catenulispora</taxon>
    </lineage>
</organism>
<keyword evidence="3" id="KW-0378">Hydrolase</keyword>
<sequence length="342" mass="37031">MQGTILVATAGQGVLRSSDDGSSWLRIPLDQGLEFDAVVRTLAVHPARPETVFAGADAGLGRSDDAGTHWTRVDTPFNDRQVWSIAIDPNDPDSMIVGTGAPSRAVLYRTTDGGAAWDMLPPELPEHCAGVSKPRILTAVYDHVDAESVWFGVEEGGLWRSRDRGDTWERTDGTPRELPHGVTNSDVHCMLVLDGPPKTLVCAVVNALFVSQDDGATWTRTDTRATWGIYYTRLVARLPGSNTVLLGIGDGTPGTKTRIFRSDDLAATWSEATLDVPANSTVWAFGTHPADPQLVFAGTKYGHLFRSADGGRSFTKEWREFPEITDVAWTPAVAPAPSAFHH</sequence>
<evidence type="ECO:0000256" key="1">
    <source>
        <dbReference type="ARBA" id="ARBA00022737"/>
    </source>
</evidence>
<gene>
    <name evidence="3" type="ORF">GCM10009838_12170</name>
</gene>
<dbReference type="SUPFAM" id="SSF110296">
    <property type="entry name" value="Oligoxyloglucan reducing end-specific cellobiohydrolase"/>
    <property type="match status" value="1"/>
</dbReference>
<dbReference type="RefSeq" id="WP_344655915.1">
    <property type="nucleotide sequence ID" value="NZ_BAAAQM010000004.1"/>
</dbReference>
<dbReference type="Pfam" id="PF15902">
    <property type="entry name" value="Sortilin-Vps10"/>
    <property type="match status" value="1"/>
</dbReference>
<keyword evidence="1" id="KW-0677">Repeat</keyword>
<dbReference type="Proteomes" id="UP001499854">
    <property type="component" value="Unassembled WGS sequence"/>
</dbReference>
<dbReference type="InterPro" id="IPR052025">
    <property type="entry name" value="Xyloglucanase_GH74"/>
</dbReference>
<evidence type="ECO:0000313" key="3">
    <source>
        <dbReference type="EMBL" id="GAA1957709.1"/>
    </source>
</evidence>
<reference evidence="3 4" key="1">
    <citation type="journal article" date="2019" name="Int. J. Syst. Evol. Microbiol.">
        <title>The Global Catalogue of Microorganisms (GCM) 10K type strain sequencing project: providing services to taxonomists for standard genome sequencing and annotation.</title>
        <authorList>
            <consortium name="The Broad Institute Genomics Platform"/>
            <consortium name="The Broad Institute Genome Sequencing Center for Infectious Disease"/>
            <person name="Wu L."/>
            <person name="Ma J."/>
        </authorList>
    </citation>
    <scope>NUCLEOTIDE SEQUENCE [LARGE SCALE GENOMIC DNA]</scope>
    <source>
        <strain evidence="3 4">JCM 16013</strain>
    </source>
</reference>
<dbReference type="PANTHER" id="PTHR43739:SF5">
    <property type="entry name" value="EXO-ALPHA-SIALIDASE"/>
    <property type="match status" value="1"/>
</dbReference>
<feature type="domain" description="Sortilin N-terminal" evidence="2">
    <location>
        <begin position="14"/>
        <end position="123"/>
    </location>
</feature>
<keyword evidence="4" id="KW-1185">Reference proteome</keyword>
<proteinExistence type="predicted"/>
<dbReference type="PANTHER" id="PTHR43739">
    <property type="entry name" value="XYLOGLUCANASE (EUROFUNG)"/>
    <property type="match status" value="1"/>
</dbReference>
<dbReference type="InterPro" id="IPR031778">
    <property type="entry name" value="Sortilin_N"/>
</dbReference>